<organism evidence="1 2">
    <name type="scientific">Piloderma croceum (strain F 1598)</name>
    <dbReference type="NCBI Taxonomy" id="765440"/>
    <lineage>
        <taxon>Eukaryota</taxon>
        <taxon>Fungi</taxon>
        <taxon>Dikarya</taxon>
        <taxon>Basidiomycota</taxon>
        <taxon>Agaricomycotina</taxon>
        <taxon>Agaricomycetes</taxon>
        <taxon>Agaricomycetidae</taxon>
        <taxon>Atheliales</taxon>
        <taxon>Atheliaceae</taxon>
        <taxon>Piloderma</taxon>
    </lineage>
</organism>
<name>A0A0C3B5X2_PILCF</name>
<dbReference type="HOGENOM" id="CLU_541956_0_0_1"/>
<evidence type="ECO:0000313" key="2">
    <source>
        <dbReference type="Proteomes" id="UP000054166"/>
    </source>
</evidence>
<dbReference type="Proteomes" id="UP000054166">
    <property type="component" value="Unassembled WGS sequence"/>
</dbReference>
<dbReference type="OrthoDB" id="2659841at2759"/>
<dbReference type="AlphaFoldDB" id="A0A0C3B5X2"/>
<dbReference type="InParanoid" id="A0A0C3B5X2"/>
<gene>
    <name evidence="1" type="ORF">PILCRDRAFT_8649</name>
</gene>
<reference evidence="1 2" key="1">
    <citation type="submission" date="2014-04" db="EMBL/GenBank/DDBJ databases">
        <authorList>
            <consortium name="DOE Joint Genome Institute"/>
            <person name="Kuo A."/>
            <person name="Tarkka M."/>
            <person name="Buscot F."/>
            <person name="Kohler A."/>
            <person name="Nagy L.G."/>
            <person name="Floudas D."/>
            <person name="Copeland A."/>
            <person name="Barry K.W."/>
            <person name="Cichocki N."/>
            <person name="Veneault-Fourrey C."/>
            <person name="LaButti K."/>
            <person name="Lindquist E.A."/>
            <person name="Lipzen A."/>
            <person name="Lundell T."/>
            <person name="Morin E."/>
            <person name="Murat C."/>
            <person name="Sun H."/>
            <person name="Tunlid A."/>
            <person name="Henrissat B."/>
            <person name="Grigoriev I.V."/>
            <person name="Hibbett D.S."/>
            <person name="Martin F."/>
            <person name="Nordberg H.P."/>
            <person name="Cantor M.N."/>
            <person name="Hua S.X."/>
        </authorList>
    </citation>
    <scope>NUCLEOTIDE SEQUENCE [LARGE SCALE GENOMIC DNA]</scope>
    <source>
        <strain evidence="1 2">F 1598</strain>
    </source>
</reference>
<evidence type="ECO:0000313" key="1">
    <source>
        <dbReference type="EMBL" id="KIM81608.1"/>
    </source>
</evidence>
<proteinExistence type="predicted"/>
<dbReference type="EMBL" id="KN832998">
    <property type="protein sequence ID" value="KIM81608.1"/>
    <property type="molecule type" value="Genomic_DNA"/>
</dbReference>
<reference evidence="2" key="2">
    <citation type="submission" date="2015-01" db="EMBL/GenBank/DDBJ databases">
        <title>Evolutionary Origins and Diversification of the Mycorrhizal Mutualists.</title>
        <authorList>
            <consortium name="DOE Joint Genome Institute"/>
            <consortium name="Mycorrhizal Genomics Consortium"/>
            <person name="Kohler A."/>
            <person name="Kuo A."/>
            <person name="Nagy L.G."/>
            <person name="Floudas D."/>
            <person name="Copeland A."/>
            <person name="Barry K.W."/>
            <person name="Cichocki N."/>
            <person name="Veneault-Fourrey C."/>
            <person name="LaButti K."/>
            <person name="Lindquist E.A."/>
            <person name="Lipzen A."/>
            <person name="Lundell T."/>
            <person name="Morin E."/>
            <person name="Murat C."/>
            <person name="Riley R."/>
            <person name="Ohm R."/>
            <person name="Sun H."/>
            <person name="Tunlid A."/>
            <person name="Henrissat B."/>
            <person name="Grigoriev I.V."/>
            <person name="Hibbett D.S."/>
            <person name="Martin F."/>
        </authorList>
    </citation>
    <scope>NUCLEOTIDE SEQUENCE [LARGE SCALE GENOMIC DNA]</scope>
    <source>
        <strain evidence="2">F 1598</strain>
    </source>
</reference>
<sequence length="503" mass="56183">MGTVLTKITCLDTSDDPMLVDGSQSTVPHMDDVQDFQMDSSDNVTSSNAQYGLLTDGSRRIGGGNRGDNALINHEGKSRCLATVHENKLEQERRAAAVAEAISTFTPFAIMKGRQTHSWTSVLASRWHGQMIHWLSSRSTCGLVMQLRTTIWVSSFQQRITMAKRLLDLIYARLLIENLRQLSQQPPGRLNYQYQTHNQLTQSHQAKNQITQTLKLTNINLSRNLTVAKKHLDIDDRFVSAILSNKSSRVDQLMCIYTSQGASRSAITEAIQKASASLLKVRSYTKQEIDMATVLFRTGGRKLVYAANHGLGLPSVNTIRAKAQVTHLLPSLGLPTPYELWHNITILIDEIALEERPVFIKWLNSVGGLCREHTKGMNLCITNDPGLRTLAEALFQGPEPTIHFVKEATVAGITAFRADSYEVRPIFAAGTCKKETAPSCVELIQTLLNAWKECLDGEKRHGPIWSVASDGDGVRRAAFHLLFMKVLLNPGTHFLLYYRRWSD</sequence>
<protein>
    <submittedName>
        <fullName evidence="1">Uncharacterized protein</fullName>
    </submittedName>
</protein>
<accession>A0A0C3B5X2</accession>
<keyword evidence="2" id="KW-1185">Reference proteome</keyword>